<evidence type="ECO:0000259" key="12">
    <source>
        <dbReference type="Pfam" id="PF00999"/>
    </source>
</evidence>
<feature type="transmembrane region" description="Helical" evidence="11">
    <location>
        <begin position="66"/>
        <end position="87"/>
    </location>
</feature>
<dbReference type="GO" id="GO:0036376">
    <property type="term" value="P:sodium ion export across plasma membrane"/>
    <property type="evidence" value="ECO:0007669"/>
    <property type="project" value="InterPro"/>
</dbReference>
<feature type="non-terminal residue" evidence="13">
    <location>
        <position position="1"/>
    </location>
</feature>
<comment type="similarity">
    <text evidence="2">Belongs to the fungal Na(+)/H(+) exchanger family.</text>
</comment>
<dbReference type="OrthoDB" id="2190219at2759"/>
<dbReference type="InterPro" id="IPR006153">
    <property type="entry name" value="Cation/H_exchanger_TM"/>
</dbReference>
<keyword evidence="3" id="KW-0813">Transport</keyword>
<evidence type="ECO:0000256" key="2">
    <source>
        <dbReference type="ARBA" id="ARBA00005248"/>
    </source>
</evidence>
<feature type="non-terminal residue" evidence="13">
    <location>
        <position position="136"/>
    </location>
</feature>
<keyword evidence="8" id="KW-0406">Ion transport</keyword>
<evidence type="ECO:0000256" key="6">
    <source>
        <dbReference type="ARBA" id="ARBA00022989"/>
    </source>
</evidence>
<gene>
    <name evidence="13" type="ORF">K435DRAFT_617285</name>
</gene>
<evidence type="ECO:0000256" key="3">
    <source>
        <dbReference type="ARBA" id="ARBA00022448"/>
    </source>
</evidence>
<keyword evidence="10" id="KW-0739">Sodium transport</keyword>
<evidence type="ECO:0000256" key="4">
    <source>
        <dbReference type="ARBA" id="ARBA00022449"/>
    </source>
</evidence>
<evidence type="ECO:0000256" key="5">
    <source>
        <dbReference type="ARBA" id="ARBA00022692"/>
    </source>
</evidence>
<evidence type="ECO:0000256" key="7">
    <source>
        <dbReference type="ARBA" id="ARBA00023053"/>
    </source>
</evidence>
<dbReference type="GO" id="GO:0042391">
    <property type="term" value="P:regulation of membrane potential"/>
    <property type="evidence" value="ECO:0007669"/>
    <property type="project" value="InterPro"/>
</dbReference>
<evidence type="ECO:0000256" key="11">
    <source>
        <dbReference type="SAM" id="Phobius"/>
    </source>
</evidence>
<keyword evidence="14" id="KW-1185">Reference proteome</keyword>
<comment type="subcellular location">
    <subcellularLocation>
        <location evidence="1">Membrane</location>
        <topology evidence="1">Multi-pass membrane protein</topology>
    </subcellularLocation>
</comment>
<evidence type="ECO:0000256" key="8">
    <source>
        <dbReference type="ARBA" id="ARBA00023065"/>
    </source>
</evidence>
<dbReference type="Pfam" id="PF00999">
    <property type="entry name" value="Na_H_Exchanger"/>
    <property type="match status" value="1"/>
</dbReference>
<keyword evidence="9 11" id="KW-0472">Membrane</keyword>
<dbReference type="PANTHER" id="PTHR31382:SF4">
    <property type="entry name" value="NA(+)_H(+) ANTIPORTER"/>
    <property type="match status" value="1"/>
</dbReference>
<proteinExistence type="inferred from homology"/>
<dbReference type="AlphaFoldDB" id="A0A4S8KIX0"/>
<accession>A0A4S8KIX0</accession>
<dbReference type="GO" id="GO:0005886">
    <property type="term" value="C:plasma membrane"/>
    <property type="evidence" value="ECO:0007669"/>
    <property type="project" value="InterPro"/>
</dbReference>
<feature type="transmembrane region" description="Helical" evidence="11">
    <location>
        <begin position="107"/>
        <end position="130"/>
    </location>
</feature>
<dbReference type="Proteomes" id="UP000297245">
    <property type="component" value="Unassembled WGS sequence"/>
</dbReference>
<keyword evidence="6 11" id="KW-1133">Transmembrane helix</keyword>
<dbReference type="GO" id="GO:0015385">
    <property type="term" value="F:sodium:proton antiporter activity"/>
    <property type="evidence" value="ECO:0007669"/>
    <property type="project" value="InterPro"/>
</dbReference>
<dbReference type="GO" id="GO:0120029">
    <property type="term" value="P:proton export across plasma membrane"/>
    <property type="evidence" value="ECO:0007669"/>
    <property type="project" value="InterPro"/>
</dbReference>
<dbReference type="GO" id="GO:0030007">
    <property type="term" value="P:intracellular potassium ion homeostasis"/>
    <property type="evidence" value="ECO:0007669"/>
    <property type="project" value="TreeGrafter"/>
</dbReference>
<evidence type="ECO:0000256" key="9">
    <source>
        <dbReference type="ARBA" id="ARBA00023136"/>
    </source>
</evidence>
<name>A0A4S8KIX0_DENBC</name>
<keyword evidence="4" id="KW-0050">Antiport</keyword>
<evidence type="ECO:0000256" key="1">
    <source>
        <dbReference type="ARBA" id="ARBA00004141"/>
    </source>
</evidence>
<evidence type="ECO:0000313" key="13">
    <source>
        <dbReference type="EMBL" id="THU75412.1"/>
    </source>
</evidence>
<sequence length="136" mass="15097">IDLVFNCTCFIYIGAWLPFQSYTDPALGLSLGRLVLLFVGILVFRRIPSVLMLYPWIEEIEGWRQAVFTGHFGPMGVGAIFVSTLAATRLPEPKYPPETQTEIIASVLQPIVSFVVLGSIIIHGLSIPFFNISQNI</sequence>
<dbReference type="PANTHER" id="PTHR31382">
    <property type="entry name" value="NA(+)/H(+) ANTIPORTER"/>
    <property type="match status" value="1"/>
</dbReference>
<dbReference type="InterPro" id="IPR004712">
    <property type="entry name" value="Na+/H+_antiporter_fungi"/>
</dbReference>
<organism evidence="13 14">
    <name type="scientific">Dendrothele bispora (strain CBS 962.96)</name>
    <dbReference type="NCBI Taxonomy" id="1314807"/>
    <lineage>
        <taxon>Eukaryota</taxon>
        <taxon>Fungi</taxon>
        <taxon>Dikarya</taxon>
        <taxon>Basidiomycota</taxon>
        <taxon>Agaricomycotina</taxon>
        <taxon>Agaricomycetes</taxon>
        <taxon>Agaricomycetidae</taxon>
        <taxon>Agaricales</taxon>
        <taxon>Agaricales incertae sedis</taxon>
        <taxon>Dendrothele</taxon>
    </lineage>
</organism>
<evidence type="ECO:0000313" key="14">
    <source>
        <dbReference type="Proteomes" id="UP000297245"/>
    </source>
</evidence>
<keyword evidence="5 11" id="KW-0812">Transmembrane</keyword>
<protein>
    <recommendedName>
        <fullName evidence="12">Cation/H+ exchanger transmembrane domain-containing protein</fullName>
    </recommendedName>
</protein>
<keyword evidence="7" id="KW-0915">Sodium</keyword>
<reference evidence="13 14" key="1">
    <citation type="journal article" date="2019" name="Nat. Ecol. Evol.">
        <title>Megaphylogeny resolves global patterns of mushroom evolution.</title>
        <authorList>
            <person name="Varga T."/>
            <person name="Krizsan K."/>
            <person name="Foldi C."/>
            <person name="Dima B."/>
            <person name="Sanchez-Garcia M."/>
            <person name="Sanchez-Ramirez S."/>
            <person name="Szollosi G.J."/>
            <person name="Szarkandi J.G."/>
            <person name="Papp V."/>
            <person name="Albert L."/>
            <person name="Andreopoulos W."/>
            <person name="Angelini C."/>
            <person name="Antonin V."/>
            <person name="Barry K.W."/>
            <person name="Bougher N.L."/>
            <person name="Buchanan P."/>
            <person name="Buyck B."/>
            <person name="Bense V."/>
            <person name="Catcheside P."/>
            <person name="Chovatia M."/>
            <person name="Cooper J."/>
            <person name="Damon W."/>
            <person name="Desjardin D."/>
            <person name="Finy P."/>
            <person name="Geml J."/>
            <person name="Haridas S."/>
            <person name="Hughes K."/>
            <person name="Justo A."/>
            <person name="Karasinski D."/>
            <person name="Kautmanova I."/>
            <person name="Kiss B."/>
            <person name="Kocsube S."/>
            <person name="Kotiranta H."/>
            <person name="LaButti K.M."/>
            <person name="Lechner B.E."/>
            <person name="Liimatainen K."/>
            <person name="Lipzen A."/>
            <person name="Lukacs Z."/>
            <person name="Mihaltcheva S."/>
            <person name="Morgado L.N."/>
            <person name="Niskanen T."/>
            <person name="Noordeloos M.E."/>
            <person name="Ohm R.A."/>
            <person name="Ortiz-Santana B."/>
            <person name="Ovrebo C."/>
            <person name="Racz N."/>
            <person name="Riley R."/>
            <person name="Savchenko A."/>
            <person name="Shiryaev A."/>
            <person name="Soop K."/>
            <person name="Spirin V."/>
            <person name="Szebenyi C."/>
            <person name="Tomsovsky M."/>
            <person name="Tulloss R.E."/>
            <person name="Uehling J."/>
            <person name="Grigoriev I.V."/>
            <person name="Vagvolgyi C."/>
            <person name="Papp T."/>
            <person name="Martin F.M."/>
            <person name="Miettinen O."/>
            <person name="Hibbett D.S."/>
            <person name="Nagy L.G."/>
        </authorList>
    </citation>
    <scope>NUCLEOTIDE SEQUENCE [LARGE SCALE GENOMIC DNA]</scope>
    <source>
        <strain evidence="13 14">CBS 962.96</strain>
    </source>
</reference>
<feature type="domain" description="Cation/H+ exchanger transmembrane" evidence="12">
    <location>
        <begin position="4"/>
        <end position="130"/>
    </location>
</feature>
<dbReference type="EMBL" id="ML182181">
    <property type="protein sequence ID" value="THU75412.1"/>
    <property type="molecule type" value="Genomic_DNA"/>
</dbReference>
<evidence type="ECO:0000256" key="10">
    <source>
        <dbReference type="ARBA" id="ARBA00023201"/>
    </source>
</evidence>